<dbReference type="STRING" id="49547.MBCUR_08820"/>
<sequence>MFWTIRKEKGKLKNIYKIYKARKKIKILKLFDERYYLKKYPHIKKSRLDPLTHYLYYGYKEGKHPNMYFDEKYYLKKYPAVKKAKMNPLIHYALYGKEEMKYPNEKIENIKFDENYYLKKYPDAKKSKVNPVEHYLEFGEKGGRYPNREIEILNNINPKKPKLKKDFKISIKIPVPKKYFKGWGDYYFSLSLKKEFEKRNIKTEIHFIEEWYKSNYADLVIVLRGITPYITNKNQYNIMWNISHPDMVSNNEYEDYDLVFTCSETYTNELKDKVNVPVETLLQCSDEEIFFPEKSSKYQSELLFIANTRKVFRKIIKDLDLDKNLNKNLNKDLDYFKYNIKIYGKGWENFIDKKYIYGKNIAHSELNKYYSSSKILLNDHWEDMAKKGFVSNRIFDGFASGAFIISDKVKDMDKIFGESIVTYSKKEELNKLIEYYLNNKKEREKNIKKNREIILNNHLFKHRVESILDFVLKNWV</sequence>
<name>A0A166B3S0_9EURY</name>
<accession>A0A166B3S0</accession>
<proteinExistence type="predicted"/>
<dbReference type="Proteomes" id="UP000077245">
    <property type="component" value="Unassembled WGS sequence"/>
</dbReference>
<evidence type="ECO:0000259" key="1">
    <source>
        <dbReference type="Pfam" id="PF13524"/>
    </source>
</evidence>
<dbReference type="Pfam" id="PF13524">
    <property type="entry name" value="Glyco_trans_1_2"/>
    <property type="match status" value="1"/>
</dbReference>
<dbReference type="EMBL" id="LWMV01000160">
    <property type="protein sequence ID" value="KZX12826.1"/>
    <property type="molecule type" value="Genomic_DNA"/>
</dbReference>
<dbReference type="RefSeq" id="WP_067090710.1">
    <property type="nucleotide sequence ID" value="NZ_LWMV01000160.1"/>
</dbReference>
<evidence type="ECO:0000313" key="2">
    <source>
        <dbReference type="EMBL" id="KZX12826.1"/>
    </source>
</evidence>
<comment type="caution">
    <text evidence="2">The sequence shown here is derived from an EMBL/GenBank/DDBJ whole genome shotgun (WGS) entry which is preliminary data.</text>
</comment>
<dbReference type="AlphaFoldDB" id="A0A166B3S0"/>
<feature type="domain" description="Spore protein YkvP/CgeB glycosyl transferase-like" evidence="1">
    <location>
        <begin position="337"/>
        <end position="469"/>
    </location>
</feature>
<keyword evidence="3" id="KW-1185">Reference proteome</keyword>
<dbReference type="InterPro" id="IPR055259">
    <property type="entry name" value="YkvP/CgeB_Glyco_trans-like"/>
</dbReference>
<gene>
    <name evidence="2" type="primary">ykvP</name>
    <name evidence="2" type="ORF">MBCUR_08820</name>
</gene>
<protein>
    <submittedName>
        <fullName evidence="2">Spore protein YkvP</fullName>
    </submittedName>
</protein>
<dbReference type="PATRIC" id="fig|49547.3.peg.949"/>
<evidence type="ECO:0000313" key="3">
    <source>
        <dbReference type="Proteomes" id="UP000077245"/>
    </source>
</evidence>
<dbReference type="OrthoDB" id="46222at2157"/>
<organism evidence="2 3">
    <name type="scientific">Methanobrevibacter curvatus</name>
    <dbReference type="NCBI Taxonomy" id="49547"/>
    <lineage>
        <taxon>Archaea</taxon>
        <taxon>Methanobacteriati</taxon>
        <taxon>Methanobacteriota</taxon>
        <taxon>Methanomada group</taxon>
        <taxon>Methanobacteria</taxon>
        <taxon>Methanobacteriales</taxon>
        <taxon>Methanobacteriaceae</taxon>
        <taxon>Methanobrevibacter</taxon>
    </lineage>
</organism>
<reference evidence="2 3" key="1">
    <citation type="submission" date="2016-04" db="EMBL/GenBank/DDBJ databases">
        <title>Genome sequence of Methanobrevibacter curvatus DSM 11111.</title>
        <authorList>
            <person name="Poehlein A."/>
            <person name="Seedorf H."/>
            <person name="Daniel R."/>
        </authorList>
    </citation>
    <scope>NUCLEOTIDE SEQUENCE [LARGE SCALE GENOMIC DNA]</scope>
    <source>
        <strain evidence="2 3">DSM 11111</strain>
    </source>
</reference>